<evidence type="ECO:0000256" key="1">
    <source>
        <dbReference type="ARBA" id="ARBA00005466"/>
    </source>
</evidence>
<evidence type="ECO:0000256" key="5">
    <source>
        <dbReference type="SAM" id="SignalP"/>
    </source>
</evidence>
<dbReference type="PANTHER" id="PTHR42973:SF53">
    <property type="entry name" value="FAD-BINDING PCMH-TYPE DOMAIN-CONTAINING PROTEIN-RELATED"/>
    <property type="match status" value="1"/>
</dbReference>
<dbReference type="InterPro" id="IPR050416">
    <property type="entry name" value="FAD-linked_Oxidoreductase"/>
</dbReference>
<protein>
    <recommendedName>
        <fullName evidence="6">FAD-binding PCMH-type domain-containing protein</fullName>
    </recommendedName>
</protein>
<gene>
    <name evidence="7" type="ORF">CEP54_012125</name>
</gene>
<name>A0A428PAT3_9HYPO</name>
<sequence length="425" mass="45877">MLNLVFGFLGLVLSLLTPVDRVENDLGELVLLATDSGYEEHLQTYCNIANGVTIDLGFLNRTEYDEVTNIASVGGGALWNTAYEAAAEHGVSLVGSRAGGVGVGGFLLGGGNSYYTGQRGFGCDNVVNYEVVLPDGNIINANATSNEDLYRALKGGGSNFGIVTWFDLEAFAAKDLYGGSRIITTNYTDEVLNAVVSFANHDESQAADSFTPTFIYNTAISPDVIIDASILNVQGVRNSTGFNRITTIPAVSEDLQSRNLVTIAAESTVDANPTVLRRVVERWNNFVTQLQQAMPADDFQTQMNFQHLPTFYGRTVRGGNVLGLDSGLTDNSVPWVNIVNVQTADQESVARLLTNTLRAELEDFAISQGSSARLHYLNSAEPSQDPLGGYGVDNVKFIRNVVAKYDPKGLFQTRVPGGFRISRVD</sequence>
<dbReference type="InterPro" id="IPR036318">
    <property type="entry name" value="FAD-bd_PCMH-like_sf"/>
</dbReference>
<keyword evidence="2" id="KW-0285">Flavoprotein</keyword>
<evidence type="ECO:0000259" key="6">
    <source>
        <dbReference type="PROSITE" id="PS51387"/>
    </source>
</evidence>
<dbReference type="PANTHER" id="PTHR42973">
    <property type="entry name" value="BINDING OXIDOREDUCTASE, PUTATIVE (AFU_ORTHOLOGUE AFUA_1G17690)-RELATED"/>
    <property type="match status" value="1"/>
</dbReference>
<organism evidence="7 8">
    <name type="scientific">Fusarium duplospermum</name>
    <dbReference type="NCBI Taxonomy" id="1325734"/>
    <lineage>
        <taxon>Eukaryota</taxon>
        <taxon>Fungi</taxon>
        <taxon>Dikarya</taxon>
        <taxon>Ascomycota</taxon>
        <taxon>Pezizomycotina</taxon>
        <taxon>Sordariomycetes</taxon>
        <taxon>Hypocreomycetidae</taxon>
        <taxon>Hypocreales</taxon>
        <taxon>Nectriaceae</taxon>
        <taxon>Fusarium</taxon>
        <taxon>Fusarium solani species complex</taxon>
    </lineage>
</organism>
<keyword evidence="8" id="KW-1185">Reference proteome</keyword>
<comment type="similarity">
    <text evidence="1">Belongs to the oxygen-dependent FAD-linked oxidoreductase family.</text>
</comment>
<reference evidence="7 8" key="1">
    <citation type="submission" date="2017-06" db="EMBL/GenBank/DDBJ databases">
        <title>Comparative genomic analysis of Ambrosia Fusariam Clade fungi.</title>
        <authorList>
            <person name="Stajich J.E."/>
            <person name="Carrillo J."/>
            <person name="Kijimoto T."/>
            <person name="Eskalen A."/>
            <person name="O'Donnell K."/>
            <person name="Kasson M."/>
        </authorList>
    </citation>
    <scope>NUCLEOTIDE SEQUENCE [LARGE SCALE GENOMIC DNA]</scope>
    <source>
        <strain evidence="7 8">NRRL62584</strain>
    </source>
</reference>
<comment type="caution">
    <text evidence="7">The sequence shown here is derived from an EMBL/GenBank/DDBJ whole genome shotgun (WGS) entry which is preliminary data.</text>
</comment>
<dbReference type="GO" id="GO:0016491">
    <property type="term" value="F:oxidoreductase activity"/>
    <property type="evidence" value="ECO:0007669"/>
    <property type="project" value="UniProtKB-KW"/>
</dbReference>
<evidence type="ECO:0000313" key="8">
    <source>
        <dbReference type="Proteomes" id="UP000288168"/>
    </source>
</evidence>
<dbReference type="EMBL" id="NKCI01000169">
    <property type="protein sequence ID" value="RSL50086.1"/>
    <property type="molecule type" value="Genomic_DNA"/>
</dbReference>
<feature type="signal peptide" evidence="5">
    <location>
        <begin position="1"/>
        <end position="21"/>
    </location>
</feature>
<dbReference type="InterPro" id="IPR006094">
    <property type="entry name" value="Oxid_FAD_bind_N"/>
</dbReference>
<keyword evidence="3" id="KW-0274">FAD</keyword>
<evidence type="ECO:0000256" key="3">
    <source>
        <dbReference type="ARBA" id="ARBA00022827"/>
    </source>
</evidence>
<feature type="domain" description="FAD-binding PCMH-type" evidence="6">
    <location>
        <begin position="5"/>
        <end position="173"/>
    </location>
</feature>
<evidence type="ECO:0000256" key="2">
    <source>
        <dbReference type="ARBA" id="ARBA00022630"/>
    </source>
</evidence>
<dbReference type="InterPro" id="IPR016166">
    <property type="entry name" value="FAD-bd_PCMH"/>
</dbReference>
<dbReference type="InterPro" id="IPR016169">
    <property type="entry name" value="FAD-bd_PCMH_sub2"/>
</dbReference>
<keyword evidence="5" id="KW-0732">Signal</keyword>
<dbReference type="SUPFAM" id="SSF56176">
    <property type="entry name" value="FAD-binding/transporter-associated domain-like"/>
    <property type="match status" value="1"/>
</dbReference>
<dbReference type="Pfam" id="PF01565">
    <property type="entry name" value="FAD_binding_4"/>
    <property type="match status" value="1"/>
</dbReference>
<evidence type="ECO:0000256" key="4">
    <source>
        <dbReference type="ARBA" id="ARBA00023002"/>
    </source>
</evidence>
<dbReference type="GO" id="GO:0071949">
    <property type="term" value="F:FAD binding"/>
    <property type="evidence" value="ECO:0007669"/>
    <property type="project" value="InterPro"/>
</dbReference>
<dbReference type="Gene3D" id="3.30.465.10">
    <property type="match status" value="1"/>
</dbReference>
<proteinExistence type="inferred from homology"/>
<evidence type="ECO:0000313" key="7">
    <source>
        <dbReference type="EMBL" id="RSL50086.1"/>
    </source>
</evidence>
<accession>A0A428PAT3</accession>
<dbReference type="STRING" id="1325734.A0A428PAT3"/>
<dbReference type="OrthoDB" id="2151789at2759"/>
<keyword evidence="4" id="KW-0560">Oxidoreductase</keyword>
<dbReference type="AlphaFoldDB" id="A0A428PAT3"/>
<dbReference type="Proteomes" id="UP000288168">
    <property type="component" value="Unassembled WGS sequence"/>
</dbReference>
<feature type="chain" id="PRO_5019537332" description="FAD-binding PCMH-type domain-containing protein" evidence="5">
    <location>
        <begin position="22"/>
        <end position="425"/>
    </location>
</feature>
<dbReference type="PROSITE" id="PS51387">
    <property type="entry name" value="FAD_PCMH"/>
    <property type="match status" value="1"/>
</dbReference>